<dbReference type="GO" id="GO:0008360">
    <property type="term" value="P:regulation of cell shape"/>
    <property type="evidence" value="ECO:0007669"/>
    <property type="project" value="UniProtKB-KW"/>
</dbReference>
<keyword evidence="7 17" id="KW-0808">Transferase</keyword>
<dbReference type="PANTHER" id="PTHR30474">
    <property type="entry name" value="CELL CYCLE PROTEIN"/>
    <property type="match status" value="1"/>
</dbReference>
<dbReference type="PROSITE" id="PS00428">
    <property type="entry name" value="FTSW_RODA_SPOVE"/>
    <property type="match status" value="1"/>
</dbReference>
<evidence type="ECO:0000313" key="20">
    <source>
        <dbReference type="Proteomes" id="UP000189177"/>
    </source>
</evidence>
<evidence type="ECO:0000256" key="7">
    <source>
        <dbReference type="ARBA" id="ARBA00022679"/>
    </source>
</evidence>
<evidence type="ECO:0000256" key="14">
    <source>
        <dbReference type="ARBA" id="ARBA00023316"/>
    </source>
</evidence>
<dbReference type="InterPro" id="IPR013437">
    <property type="entry name" value="FtsW"/>
</dbReference>
<evidence type="ECO:0000256" key="6">
    <source>
        <dbReference type="ARBA" id="ARBA00022676"/>
    </source>
</evidence>
<dbReference type="PANTHER" id="PTHR30474:SF2">
    <property type="entry name" value="PEPTIDOGLYCAN GLYCOSYLTRANSFERASE FTSW-RELATED"/>
    <property type="match status" value="1"/>
</dbReference>
<evidence type="ECO:0000256" key="5">
    <source>
        <dbReference type="ARBA" id="ARBA00022618"/>
    </source>
</evidence>
<feature type="transmembrane region" description="Helical" evidence="17">
    <location>
        <begin position="88"/>
        <end position="107"/>
    </location>
</feature>
<organism evidence="19 20">
    <name type="scientific">Thioalkalivibrio halophilus</name>
    <dbReference type="NCBI Taxonomy" id="252474"/>
    <lineage>
        <taxon>Bacteria</taxon>
        <taxon>Pseudomonadati</taxon>
        <taxon>Pseudomonadota</taxon>
        <taxon>Gammaproteobacteria</taxon>
        <taxon>Chromatiales</taxon>
        <taxon>Ectothiorhodospiraceae</taxon>
        <taxon>Thioalkalivibrio</taxon>
    </lineage>
</organism>
<evidence type="ECO:0000256" key="12">
    <source>
        <dbReference type="ARBA" id="ARBA00023136"/>
    </source>
</evidence>
<dbReference type="UniPathway" id="UPA00219"/>
<feature type="transmembrane region" description="Helical" evidence="17">
    <location>
        <begin position="200"/>
        <end position="220"/>
    </location>
</feature>
<feature type="transmembrane region" description="Helical" evidence="17">
    <location>
        <begin position="176"/>
        <end position="193"/>
    </location>
</feature>
<dbReference type="GO" id="GO:0009252">
    <property type="term" value="P:peptidoglycan biosynthetic process"/>
    <property type="evidence" value="ECO:0007669"/>
    <property type="project" value="UniProtKB-UniRule"/>
</dbReference>
<evidence type="ECO:0000256" key="8">
    <source>
        <dbReference type="ARBA" id="ARBA00022692"/>
    </source>
</evidence>
<evidence type="ECO:0000256" key="11">
    <source>
        <dbReference type="ARBA" id="ARBA00022989"/>
    </source>
</evidence>
<keyword evidence="8 17" id="KW-0812">Transmembrane</keyword>
<dbReference type="GO" id="GO:0015648">
    <property type="term" value="F:lipid-linked peptidoglycan transporter activity"/>
    <property type="evidence" value="ECO:0007669"/>
    <property type="project" value="TreeGrafter"/>
</dbReference>
<evidence type="ECO:0000256" key="1">
    <source>
        <dbReference type="ARBA" id="ARBA00004651"/>
    </source>
</evidence>
<dbReference type="STRING" id="252474.B1A74_12280"/>
<comment type="function">
    <text evidence="17">Peptidoglycan polymerase that is essential for cell division.</text>
</comment>
<keyword evidence="20" id="KW-1185">Reference proteome</keyword>
<keyword evidence="3 17" id="KW-1003">Cell membrane</keyword>
<proteinExistence type="inferred from homology"/>
<evidence type="ECO:0000256" key="2">
    <source>
        <dbReference type="ARBA" id="ARBA00004752"/>
    </source>
</evidence>
<dbReference type="GO" id="GO:0005886">
    <property type="term" value="C:plasma membrane"/>
    <property type="evidence" value="ECO:0007669"/>
    <property type="project" value="UniProtKB-SubCell"/>
</dbReference>
<dbReference type="RefSeq" id="WP_077244794.1">
    <property type="nucleotide sequence ID" value="NZ_MUZR01000058.1"/>
</dbReference>
<dbReference type="NCBIfam" id="TIGR02614">
    <property type="entry name" value="ftsW"/>
    <property type="match status" value="1"/>
</dbReference>
<reference evidence="19 20" key="1">
    <citation type="submission" date="2017-02" db="EMBL/GenBank/DDBJ databases">
        <title>Genomic diversity within the haloalkaliphilic genus Thioalkalivibrio.</title>
        <authorList>
            <person name="Ahn A.-C."/>
            <person name="Meier-Kolthoff J."/>
            <person name="Overmars L."/>
            <person name="Richter M."/>
            <person name="Woyke T."/>
            <person name="Sorokin D.Y."/>
            <person name="Muyzer G."/>
        </authorList>
    </citation>
    <scope>NUCLEOTIDE SEQUENCE [LARGE SCALE GENOMIC DNA]</scope>
    <source>
        <strain evidence="19 20">HL17</strain>
    </source>
</reference>
<dbReference type="InterPro" id="IPR018365">
    <property type="entry name" value="Cell_cycle_FtsW-rel_CS"/>
</dbReference>
<dbReference type="EMBL" id="MUZR01000058">
    <property type="protein sequence ID" value="OOC09177.1"/>
    <property type="molecule type" value="Genomic_DNA"/>
</dbReference>
<dbReference type="GO" id="GO:0008955">
    <property type="term" value="F:peptidoglycan glycosyltransferase activity"/>
    <property type="evidence" value="ECO:0007669"/>
    <property type="project" value="UniProtKB-UniRule"/>
</dbReference>
<dbReference type="EC" id="2.4.99.28" evidence="17"/>
<feature type="transmembrane region" description="Helical" evidence="17">
    <location>
        <begin position="151"/>
        <end position="170"/>
    </location>
</feature>
<keyword evidence="6 17" id="KW-0328">Glycosyltransferase</keyword>
<keyword evidence="5 17" id="KW-0132">Cell division</keyword>
<evidence type="ECO:0000256" key="15">
    <source>
        <dbReference type="ARBA" id="ARBA00038053"/>
    </source>
</evidence>
<evidence type="ECO:0000256" key="3">
    <source>
        <dbReference type="ARBA" id="ARBA00022475"/>
    </source>
</evidence>
<comment type="subcellular location">
    <subcellularLocation>
        <location evidence="17">Cell inner membrane</location>
        <topology evidence="17">Multi-pass membrane protein</topology>
    </subcellularLocation>
    <subcellularLocation>
        <location evidence="1">Cell membrane</location>
        <topology evidence="1">Multi-pass membrane protein</topology>
    </subcellularLocation>
    <text evidence="17">Localizes to the division septum.</text>
</comment>
<keyword evidence="14 17" id="KW-0961">Cell wall biogenesis/degradation</keyword>
<evidence type="ECO:0000256" key="13">
    <source>
        <dbReference type="ARBA" id="ARBA00023306"/>
    </source>
</evidence>
<keyword evidence="9 17" id="KW-0133">Cell shape</keyword>
<evidence type="ECO:0000256" key="17">
    <source>
        <dbReference type="HAMAP-Rule" id="MF_00913"/>
    </source>
</evidence>
<dbReference type="GO" id="GO:0032153">
    <property type="term" value="C:cell division site"/>
    <property type="evidence" value="ECO:0007669"/>
    <property type="project" value="UniProtKB-UniRule"/>
</dbReference>
<keyword evidence="11 17" id="KW-1133">Transmembrane helix</keyword>
<dbReference type="GO" id="GO:0071555">
    <property type="term" value="P:cell wall organization"/>
    <property type="evidence" value="ECO:0007669"/>
    <property type="project" value="UniProtKB-KW"/>
</dbReference>
<keyword evidence="13 17" id="KW-0131">Cell cycle</keyword>
<dbReference type="HAMAP" id="MF_00913">
    <property type="entry name" value="PGT_FtsW_proteobact"/>
    <property type="match status" value="1"/>
</dbReference>
<feature type="transmembrane region" description="Helical" evidence="17">
    <location>
        <begin position="317"/>
        <end position="334"/>
    </location>
</feature>
<gene>
    <name evidence="17" type="primary">ftsW</name>
    <name evidence="19" type="ORF">B1A74_12280</name>
</gene>
<evidence type="ECO:0000256" key="4">
    <source>
        <dbReference type="ARBA" id="ARBA00022519"/>
    </source>
</evidence>
<feature type="transmembrane region" description="Helical" evidence="17">
    <location>
        <begin position="62"/>
        <end position="81"/>
    </location>
</feature>
<dbReference type="InterPro" id="IPR001182">
    <property type="entry name" value="FtsW/RodA"/>
</dbReference>
<feature type="transmembrane region" description="Helical" evidence="17">
    <location>
        <begin position="354"/>
        <end position="373"/>
    </location>
</feature>
<keyword evidence="4 17" id="KW-0997">Cell inner membrane</keyword>
<feature type="region of interest" description="Disordered" evidence="18">
    <location>
        <begin position="383"/>
        <end position="402"/>
    </location>
</feature>
<keyword evidence="12 17" id="KW-0472">Membrane</keyword>
<feature type="transmembrane region" description="Helical" evidence="17">
    <location>
        <begin position="119"/>
        <end position="139"/>
    </location>
</feature>
<dbReference type="GO" id="GO:0043093">
    <property type="term" value="P:FtsZ-dependent cytokinesis"/>
    <property type="evidence" value="ECO:0007669"/>
    <property type="project" value="UniProtKB-UniRule"/>
</dbReference>
<accession>A0A1V2ZVL1</accession>
<feature type="transmembrane region" description="Helical" evidence="17">
    <location>
        <begin position="285"/>
        <end position="305"/>
    </location>
</feature>
<comment type="caution">
    <text evidence="19">The sequence shown here is derived from an EMBL/GenBank/DDBJ whole genome shotgun (WGS) entry which is preliminary data.</text>
</comment>
<keyword evidence="10 17" id="KW-0573">Peptidoglycan synthesis</keyword>
<evidence type="ECO:0000256" key="16">
    <source>
        <dbReference type="ARBA" id="ARBA00049902"/>
    </source>
</evidence>
<evidence type="ECO:0000256" key="18">
    <source>
        <dbReference type="SAM" id="MobiDB-lite"/>
    </source>
</evidence>
<name>A0A1V2ZVL1_9GAMM</name>
<evidence type="ECO:0000256" key="10">
    <source>
        <dbReference type="ARBA" id="ARBA00022984"/>
    </source>
</evidence>
<dbReference type="OrthoDB" id="9768187at2"/>
<evidence type="ECO:0000256" key="9">
    <source>
        <dbReference type="ARBA" id="ARBA00022960"/>
    </source>
</evidence>
<feature type="transmembrane region" description="Helical" evidence="17">
    <location>
        <begin position="22"/>
        <end position="42"/>
    </location>
</feature>
<sequence>MSAPVSQPTSPMVRRLQQEVDLPLLALTAALVALGLVMVASASMEMGARDFGNAWHFLQRQVLFAALGTMAAVAAWNVPLARWERAGPWLLALFLLILVVVLLPGVGRTVNGATRWIPIGAFNLQVAELAKLLVVMYLAGYIVRHYSTLRLQLAGFVRPLVVLGAGTVLLLLQPDFGGAAIMLAIGMGMLFLAGARLSQFLALGGTIAAGMAVAAVAAPYRMARLTAFMDPWQDPFASGFQLTQSLIAIGSGGVTGSGLGGSVQKLFYLPEAHNDFLFAVFAEEFGFFGVLVLIALFAGLVWRCLRIGLEAQRSGHAFGAHLSFGVAIWLGLQAALNMGVNMGLLPTKGMTLPFLSYGGSSLIVSMIAVGLVLRVAREARTPAPAPVPRRRSRAARQSGGAA</sequence>
<protein>
    <recommendedName>
        <fullName evidence="17">Probable peptidoglycan glycosyltransferase FtsW</fullName>
        <shortName evidence="17">PGT</shortName>
        <ecNumber evidence="17">2.4.99.28</ecNumber>
    </recommendedName>
    <alternativeName>
        <fullName evidence="17">Cell division protein FtsW</fullName>
    </alternativeName>
    <alternativeName>
        <fullName evidence="17">Cell wall polymerase</fullName>
    </alternativeName>
    <alternativeName>
        <fullName evidence="17">Peptidoglycan polymerase</fullName>
        <shortName evidence="17">PG polymerase</shortName>
    </alternativeName>
</protein>
<comment type="pathway">
    <text evidence="2 17">Cell wall biogenesis; peptidoglycan biosynthesis.</text>
</comment>
<dbReference type="Pfam" id="PF01098">
    <property type="entry name" value="FTSW_RODA_SPOVE"/>
    <property type="match status" value="1"/>
</dbReference>
<dbReference type="Proteomes" id="UP000189177">
    <property type="component" value="Unassembled WGS sequence"/>
</dbReference>
<comment type="catalytic activity">
    <reaction evidence="16 17">
        <text>[GlcNAc-(1-&gt;4)-Mur2Ac(oyl-L-Ala-gamma-D-Glu-L-Lys-D-Ala-D-Ala)](n)-di-trans,octa-cis-undecaprenyl diphosphate + beta-D-GlcNAc-(1-&gt;4)-Mur2Ac(oyl-L-Ala-gamma-D-Glu-L-Lys-D-Ala-D-Ala)-di-trans,octa-cis-undecaprenyl diphosphate = [GlcNAc-(1-&gt;4)-Mur2Ac(oyl-L-Ala-gamma-D-Glu-L-Lys-D-Ala-D-Ala)](n+1)-di-trans,octa-cis-undecaprenyl diphosphate + di-trans,octa-cis-undecaprenyl diphosphate + H(+)</text>
        <dbReference type="Rhea" id="RHEA:23708"/>
        <dbReference type="Rhea" id="RHEA-COMP:9602"/>
        <dbReference type="Rhea" id="RHEA-COMP:9603"/>
        <dbReference type="ChEBI" id="CHEBI:15378"/>
        <dbReference type="ChEBI" id="CHEBI:58405"/>
        <dbReference type="ChEBI" id="CHEBI:60033"/>
        <dbReference type="ChEBI" id="CHEBI:78435"/>
        <dbReference type="EC" id="2.4.99.28"/>
    </reaction>
</comment>
<comment type="similarity">
    <text evidence="15 17">Belongs to the SEDS family. FtsW subfamily.</text>
</comment>
<evidence type="ECO:0000313" key="19">
    <source>
        <dbReference type="EMBL" id="OOC09177.1"/>
    </source>
</evidence>
<dbReference type="AlphaFoldDB" id="A0A1V2ZVL1"/>